<evidence type="ECO:0000313" key="2">
    <source>
        <dbReference type="EMBL" id="QDV43436.1"/>
    </source>
</evidence>
<sequence length="316" mass="32922" precursor="true">MKVTLLSLSITIVSVLISANAHAGVVTFDSFTPNTSVNGQGGWTVEDSFGNSTFPYDEAVVDDGTGNQVLRMSNAVTSTSFSDQTFSHRPAVAAGETGAGLYNDYGTDHTTPNNPPLSSATAGSKYFHAAWDFKSATGGAQPDLFLSLSPAASQSPHRMSYVGIDGGNAGGFDLNFFDTTGVAFNGTPLVTGLSYSDWHTVEMYIEFVDGLGPGAPGSEMGNDIVNILVDGTLVHTGTTWESYFANAASQVSGPHAVDSLAFVARGSAAPGTSGNGIYFDNVTISNAQFNAVPEPSSLLIFGAVAGCCMVPRRRRR</sequence>
<evidence type="ECO:0008006" key="4">
    <source>
        <dbReference type="Google" id="ProtNLM"/>
    </source>
</evidence>
<dbReference type="NCBIfam" id="TIGR02595">
    <property type="entry name" value="PEP_CTERM"/>
    <property type="match status" value="1"/>
</dbReference>
<dbReference type="InterPro" id="IPR013424">
    <property type="entry name" value="Ice-binding_C"/>
</dbReference>
<keyword evidence="1" id="KW-0732">Signal</keyword>
<name>A0A518HRG3_9BACT</name>
<dbReference type="OrthoDB" id="5245137at2"/>
<feature type="signal peptide" evidence="1">
    <location>
        <begin position="1"/>
        <end position="23"/>
    </location>
</feature>
<dbReference type="RefSeq" id="WP_145387591.1">
    <property type="nucleotide sequence ID" value="NZ_CP037423.1"/>
</dbReference>
<evidence type="ECO:0000256" key="1">
    <source>
        <dbReference type="SAM" id="SignalP"/>
    </source>
</evidence>
<reference evidence="2 3" key="1">
    <citation type="submission" date="2019-03" db="EMBL/GenBank/DDBJ databases">
        <title>Deep-cultivation of Planctomycetes and their phenomic and genomic characterization uncovers novel biology.</title>
        <authorList>
            <person name="Wiegand S."/>
            <person name="Jogler M."/>
            <person name="Boedeker C."/>
            <person name="Pinto D."/>
            <person name="Vollmers J."/>
            <person name="Rivas-Marin E."/>
            <person name="Kohn T."/>
            <person name="Peeters S.H."/>
            <person name="Heuer A."/>
            <person name="Rast P."/>
            <person name="Oberbeckmann S."/>
            <person name="Bunk B."/>
            <person name="Jeske O."/>
            <person name="Meyerdierks A."/>
            <person name="Storesund J.E."/>
            <person name="Kallscheuer N."/>
            <person name="Luecker S."/>
            <person name="Lage O.M."/>
            <person name="Pohl T."/>
            <person name="Merkel B.J."/>
            <person name="Hornburger P."/>
            <person name="Mueller R.-W."/>
            <person name="Bruemmer F."/>
            <person name="Labrenz M."/>
            <person name="Spormann A.M."/>
            <person name="Op den Camp H."/>
            <person name="Overmann J."/>
            <person name="Amann R."/>
            <person name="Jetten M.S.M."/>
            <person name="Mascher T."/>
            <person name="Medema M.H."/>
            <person name="Devos D.P."/>
            <person name="Kaster A.-K."/>
            <person name="Ovreas L."/>
            <person name="Rohde M."/>
            <person name="Galperin M.Y."/>
            <person name="Jogler C."/>
        </authorList>
    </citation>
    <scope>NUCLEOTIDE SEQUENCE [LARGE SCALE GENOMIC DNA]</scope>
    <source>
        <strain evidence="2 3">Enr13</strain>
    </source>
</reference>
<protein>
    <recommendedName>
        <fullName evidence="4">PEP-CTERM protein-sorting domain-containing protein</fullName>
    </recommendedName>
</protein>
<accession>A0A518HRG3</accession>
<proteinExistence type="predicted"/>
<organism evidence="2 3">
    <name type="scientific">Stieleria neptunia</name>
    <dbReference type="NCBI Taxonomy" id="2527979"/>
    <lineage>
        <taxon>Bacteria</taxon>
        <taxon>Pseudomonadati</taxon>
        <taxon>Planctomycetota</taxon>
        <taxon>Planctomycetia</taxon>
        <taxon>Pirellulales</taxon>
        <taxon>Pirellulaceae</taxon>
        <taxon>Stieleria</taxon>
    </lineage>
</organism>
<dbReference type="KEGG" id="snep:Enr13x_32930"/>
<keyword evidence="3" id="KW-1185">Reference proteome</keyword>
<gene>
    <name evidence="2" type="ORF">Enr13x_32930</name>
</gene>
<dbReference type="AlphaFoldDB" id="A0A518HRG3"/>
<dbReference type="Proteomes" id="UP000319004">
    <property type="component" value="Chromosome"/>
</dbReference>
<dbReference type="EMBL" id="CP037423">
    <property type="protein sequence ID" value="QDV43436.1"/>
    <property type="molecule type" value="Genomic_DNA"/>
</dbReference>
<evidence type="ECO:0000313" key="3">
    <source>
        <dbReference type="Proteomes" id="UP000319004"/>
    </source>
</evidence>
<feature type="chain" id="PRO_5021950187" description="PEP-CTERM protein-sorting domain-containing protein" evidence="1">
    <location>
        <begin position="24"/>
        <end position="316"/>
    </location>
</feature>